<dbReference type="EMBL" id="BAABAT010000024">
    <property type="protein sequence ID" value="GAA4256357.1"/>
    <property type="molecule type" value="Genomic_DNA"/>
</dbReference>
<sequence>MRGGGETVRRSPSPVLSGVWSVPFAIRAGAWAASALLGAAAGAAVLAPGPAGAHPFGDPQTVDVAVDAQRPEVVHVHWRVGGPDDLTLLGVSLGLLPRDRVKTDGTVDVQYDDPGVLAASDRFAAYLTERITVTDGAAPCPGTVQQPIGFLQLKGATADYTCPGPVATATVAVRMLTDLNPAYRTLATGPNGQRAVYEGGADTHAWTLTGPPPAGGAGLGRSAAVQLAAVLGGLLLAGAGAEVVARRMRRRAVAA</sequence>
<name>A0ABP8DHS0_9ACTN</name>
<organism evidence="2 3">
    <name type="scientific">Dactylosporangium darangshiense</name>
    <dbReference type="NCBI Taxonomy" id="579108"/>
    <lineage>
        <taxon>Bacteria</taxon>
        <taxon>Bacillati</taxon>
        <taxon>Actinomycetota</taxon>
        <taxon>Actinomycetes</taxon>
        <taxon>Micromonosporales</taxon>
        <taxon>Micromonosporaceae</taxon>
        <taxon>Dactylosporangium</taxon>
    </lineage>
</organism>
<keyword evidence="3" id="KW-1185">Reference proteome</keyword>
<evidence type="ECO:0000256" key="1">
    <source>
        <dbReference type="SAM" id="Phobius"/>
    </source>
</evidence>
<evidence type="ECO:0000313" key="3">
    <source>
        <dbReference type="Proteomes" id="UP001500620"/>
    </source>
</evidence>
<gene>
    <name evidence="2" type="ORF">GCM10022255_068830</name>
</gene>
<keyword evidence="1" id="KW-0812">Transmembrane</keyword>
<accession>A0ABP8DHS0</accession>
<keyword evidence="1" id="KW-0472">Membrane</keyword>
<dbReference type="Proteomes" id="UP001500620">
    <property type="component" value="Unassembled WGS sequence"/>
</dbReference>
<proteinExistence type="predicted"/>
<evidence type="ECO:0000313" key="2">
    <source>
        <dbReference type="EMBL" id="GAA4256357.1"/>
    </source>
</evidence>
<comment type="caution">
    <text evidence="2">The sequence shown here is derived from an EMBL/GenBank/DDBJ whole genome shotgun (WGS) entry which is preliminary data.</text>
</comment>
<reference evidence="3" key="1">
    <citation type="journal article" date="2019" name="Int. J. Syst. Evol. Microbiol.">
        <title>The Global Catalogue of Microorganisms (GCM) 10K type strain sequencing project: providing services to taxonomists for standard genome sequencing and annotation.</title>
        <authorList>
            <consortium name="The Broad Institute Genomics Platform"/>
            <consortium name="The Broad Institute Genome Sequencing Center for Infectious Disease"/>
            <person name="Wu L."/>
            <person name="Ma J."/>
        </authorList>
    </citation>
    <scope>NUCLEOTIDE SEQUENCE [LARGE SCALE GENOMIC DNA]</scope>
    <source>
        <strain evidence="3">JCM 17441</strain>
    </source>
</reference>
<feature type="transmembrane region" description="Helical" evidence="1">
    <location>
        <begin position="223"/>
        <end position="245"/>
    </location>
</feature>
<protein>
    <submittedName>
        <fullName evidence="2">Uncharacterized protein</fullName>
    </submittedName>
</protein>
<keyword evidence="1" id="KW-1133">Transmembrane helix</keyword>